<feature type="domain" description="Crinkler effector protein N-terminal" evidence="4">
    <location>
        <begin position="2"/>
        <end position="118"/>
    </location>
</feature>
<dbReference type="Pfam" id="PF20147">
    <property type="entry name" value="Crinkler"/>
    <property type="match status" value="1"/>
</dbReference>
<dbReference type="GO" id="GO:0043657">
    <property type="term" value="C:host cell"/>
    <property type="evidence" value="ECO:0007669"/>
    <property type="project" value="UniProtKB-SubCell"/>
</dbReference>
<dbReference type="Proteomes" id="UP001209570">
    <property type="component" value="Unassembled WGS sequence"/>
</dbReference>
<name>A0AAD5LH53_PYTIN</name>
<protein>
    <recommendedName>
        <fullName evidence="4">Crinkler effector protein N-terminal domain-containing protein</fullName>
    </recommendedName>
</protein>
<accession>A0AAD5LH53</accession>
<reference evidence="5" key="1">
    <citation type="submission" date="2021-12" db="EMBL/GenBank/DDBJ databases">
        <title>Prjna785345.</title>
        <authorList>
            <person name="Rujirawat T."/>
            <person name="Krajaejun T."/>
        </authorList>
    </citation>
    <scope>NUCLEOTIDE SEQUENCE</scope>
    <source>
        <strain evidence="5">Pi057C3</strain>
    </source>
</reference>
<dbReference type="AlphaFoldDB" id="A0AAD5LH53"/>
<proteinExistence type="predicted"/>
<comment type="subcellular location">
    <subcellularLocation>
        <location evidence="1">Host cell</location>
    </subcellularLocation>
    <subcellularLocation>
        <location evidence="2">Secreted</location>
    </subcellularLocation>
</comment>
<dbReference type="GO" id="GO:0005576">
    <property type="term" value="C:extracellular region"/>
    <property type="evidence" value="ECO:0007669"/>
    <property type="project" value="UniProtKB-SubCell"/>
</dbReference>
<keyword evidence="3" id="KW-0964">Secreted</keyword>
<dbReference type="EMBL" id="JAKCXM010000143">
    <property type="protein sequence ID" value="KAJ0400903.1"/>
    <property type="molecule type" value="Genomic_DNA"/>
</dbReference>
<comment type="caution">
    <text evidence="5">The sequence shown here is derived from an EMBL/GenBank/DDBJ whole genome shotgun (WGS) entry which is preliminary data.</text>
</comment>
<evidence type="ECO:0000313" key="6">
    <source>
        <dbReference type="Proteomes" id="UP001209570"/>
    </source>
</evidence>
<dbReference type="InterPro" id="IPR045379">
    <property type="entry name" value="Crinkler_N"/>
</dbReference>
<evidence type="ECO:0000313" key="5">
    <source>
        <dbReference type="EMBL" id="KAJ0400903.1"/>
    </source>
</evidence>
<evidence type="ECO:0000256" key="3">
    <source>
        <dbReference type="ARBA" id="ARBA00022525"/>
    </source>
</evidence>
<evidence type="ECO:0000256" key="1">
    <source>
        <dbReference type="ARBA" id="ARBA00004340"/>
    </source>
</evidence>
<evidence type="ECO:0000259" key="4">
    <source>
        <dbReference type="Pfam" id="PF20147"/>
    </source>
</evidence>
<gene>
    <name evidence="5" type="ORF">P43SY_004515</name>
</gene>
<sequence>MLKLVCALVGRKGNAFSVKIDANESVADLKEQIKKKNESDLKAFDADMLNLFLARKGDSWLPHDDPAALQLKEGKVHNDIQTLVNGQKMKATRRIGDVLQANDMTERRALKPGQIHVLSFKVVYGILSDCFPIFG</sequence>
<keyword evidence="6" id="KW-1185">Reference proteome</keyword>
<organism evidence="5 6">
    <name type="scientific">Pythium insidiosum</name>
    <name type="common">Pythiosis disease agent</name>
    <dbReference type="NCBI Taxonomy" id="114742"/>
    <lineage>
        <taxon>Eukaryota</taxon>
        <taxon>Sar</taxon>
        <taxon>Stramenopiles</taxon>
        <taxon>Oomycota</taxon>
        <taxon>Peronosporomycetes</taxon>
        <taxon>Pythiales</taxon>
        <taxon>Pythiaceae</taxon>
        <taxon>Pythium</taxon>
    </lineage>
</organism>
<evidence type="ECO:0000256" key="2">
    <source>
        <dbReference type="ARBA" id="ARBA00004613"/>
    </source>
</evidence>